<evidence type="ECO:0000313" key="2">
    <source>
        <dbReference type="Proteomes" id="UP000004477"/>
    </source>
</evidence>
<dbReference type="STRING" id="537011.PREVCOP_05056"/>
<keyword evidence="2" id="KW-1185">Reference proteome</keyword>
<dbReference type="HOGENOM" id="CLU_2667999_0_0_10"/>
<gene>
    <name evidence="1" type="ORF">PREVCOP_05056</name>
</gene>
<protein>
    <submittedName>
        <fullName evidence="1">Uncharacterized protein</fullName>
    </submittedName>
</protein>
<dbReference type="AlphaFoldDB" id="D1PCX0"/>
<evidence type="ECO:0000313" key="1">
    <source>
        <dbReference type="EMBL" id="EFB35390.1"/>
    </source>
</evidence>
<organism evidence="1 2">
    <name type="scientific">Segatella copri DSM 18205</name>
    <dbReference type="NCBI Taxonomy" id="537011"/>
    <lineage>
        <taxon>Bacteria</taxon>
        <taxon>Pseudomonadati</taxon>
        <taxon>Bacteroidota</taxon>
        <taxon>Bacteroidia</taxon>
        <taxon>Bacteroidales</taxon>
        <taxon>Prevotellaceae</taxon>
        <taxon>Segatella</taxon>
    </lineage>
</organism>
<proteinExistence type="predicted"/>
<accession>D1PCX0</accession>
<dbReference type="PaxDb" id="537011-PREVCOP_05056"/>
<comment type="caution">
    <text evidence="1">The sequence shown here is derived from an EMBL/GenBank/DDBJ whole genome shotgun (WGS) entry which is preliminary data.</text>
</comment>
<name>D1PCX0_9BACT</name>
<sequence>MFIFHLYLFFPHRRSLSFFQNAIAAATCLQKYKKYLIPYYIYEKNLHFMIKTSLFLWRFRTISVLLHFRINNSTD</sequence>
<dbReference type="Proteomes" id="UP000004477">
    <property type="component" value="Unassembled WGS sequence"/>
</dbReference>
<dbReference type="EMBL" id="ACBX02000015">
    <property type="protein sequence ID" value="EFB35390.1"/>
    <property type="molecule type" value="Genomic_DNA"/>
</dbReference>
<reference evidence="1" key="1">
    <citation type="submission" date="2009-11" db="EMBL/GenBank/DDBJ databases">
        <authorList>
            <person name="Weinstock G."/>
            <person name="Sodergren E."/>
            <person name="Clifton S."/>
            <person name="Fulton L."/>
            <person name="Fulton B."/>
            <person name="Courtney L."/>
            <person name="Fronick C."/>
            <person name="Harrison M."/>
            <person name="Strong C."/>
            <person name="Farmer C."/>
            <person name="Delahaunty K."/>
            <person name="Markovic C."/>
            <person name="Hall O."/>
            <person name="Minx P."/>
            <person name="Tomlinson C."/>
            <person name="Mitreva M."/>
            <person name="Nelson J."/>
            <person name="Hou S."/>
            <person name="Wollam A."/>
            <person name="Pepin K.H."/>
            <person name="Johnson M."/>
            <person name="Bhonagiri V."/>
            <person name="Nash W.E."/>
            <person name="Warren W."/>
            <person name="Chinwalla A."/>
            <person name="Mardis E.R."/>
            <person name="Wilson R.K."/>
        </authorList>
    </citation>
    <scope>NUCLEOTIDE SEQUENCE [LARGE SCALE GENOMIC DNA]</scope>
    <source>
        <strain evidence="1">DSM 18205</strain>
    </source>
</reference>